<dbReference type="OrthoDB" id="10251412at2759"/>
<dbReference type="PANTHER" id="PTHR23070">
    <property type="entry name" value="BCS1 AAA-TYPE ATPASE"/>
    <property type="match status" value="1"/>
</dbReference>
<evidence type="ECO:0000256" key="3">
    <source>
        <dbReference type="ARBA" id="ARBA00022692"/>
    </source>
</evidence>
<dbReference type="InterPro" id="IPR003959">
    <property type="entry name" value="ATPase_AAA_core"/>
</dbReference>
<dbReference type="Pfam" id="PF08740">
    <property type="entry name" value="BCS1_N"/>
    <property type="match status" value="1"/>
</dbReference>
<evidence type="ECO:0000256" key="5">
    <source>
        <dbReference type="ARBA" id="ARBA00022792"/>
    </source>
</evidence>
<keyword evidence="6" id="KW-0378">Hydrolase</keyword>
<evidence type="ECO:0000256" key="11">
    <source>
        <dbReference type="ARBA" id="ARBA00048778"/>
    </source>
</evidence>
<evidence type="ECO:0000256" key="7">
    <source>
        <dbReference type="ARBA" id="ARBA00022840"/>
    </source>
</evidence>
<comment type="catalytic activity">
    <reaction evidence="11">
        <text>ATP + H2O = ADP + phosphate + H(+)</text>
        <dbReference type="Rhea" id="RHEA:13065"/>
        <dbReference type="ChEBI" id="CHEBI:15377"/>
        <dbReference type="ChEBI" id="CHEBI:15378"/>
        <dbReference type="ChEBI" id="CHEBI:30616"/>
        <dbReference type="ChEBI" id="CHEBI:43474"/>
        <dbReference type="ChEBI" id="CHEBI:456216"/>
    </reaction>
    <physiologicalReaction direction="left-to-right" evidence="11">
        <dbReference type="Rhea" id="RHEA:13066"/>
    </physiologicalReaction>
</comment>
<evidence type="ECO:0000313" key="15">
    <source>
        <dbReference type="Proteomes" id="UP000268823"/>
    </source>
</evidence>
<dbReference type="SUPFAM" id="SSF52540">
    <property type="entry name" value="P-loop containing nucleoside triphosphate hydrolases"/>
    <property type="match status" value="1"/>
</dbReference>
<keyword evidence="3" id="KW-0812">Transmembrane</keyword>
<dbReference type="InterPro" id="IPR057495">
    <property type="entry name" value="AAA_lid_BCS1"/>
</dbReference>
<keyword evidence="7 12" id="KW-0067">ATP-binding</keyword>
<evidence type="ECO:0000256" key="10">
    <source>
        <dbReference type="ARBA" id="ARBA00023136"/>
    </source>
</evidence>
<evidence type="ECO:0000256" key="6">
    <source>
        <dbReference type="ARBA" id="ARBA00022801"/>
    </source>
</evidence>
<dbReference type="EMBL" id="QWIR01000030">
    <property type="protein sequence ID" value="RMY92413.1"/>
    <property type="molecule type" value="Genomic_DNA"/>
</dbReference>
<dbReference type="GO" id="GO:0005743">
    <property type="term" value="C:mitochondrial inner membrane"/>
    <property type="evidence" value="ECO:0007669"/>
    <property type="project" value="UniProtKB-SubCell"/>
</dbReference>
<dbReference type="GO" id="GO:0005524">
    <property type="term" value="F:ATP binding"/>
    <property type="evidence" value="ECO:0007669"/>
    <property type="project" value="UniProtKB-KW"/>
</dbReference>
<keyword evidence="8" id="KW-1133">Transmembrane helix</keyword>
<dbReference type="InterPro" id="IPR001270">
    <property type="entry name" value="ClpA/B"/>
</dbReference>
<dbReference type="InterPro" id="IPR003960">
    <property type="entry name" value="ATPase_AAA_CS"/>
</dbReference>
<evidence type="ECO:0000256" key="1">
    <source>
        <dbReference type="ARBA" id="ARBA00004434"/>
    </source>
</evidence>
<organism evidence="14 15">
    <name type="scientific">Hortaea werneckii</name>
    <name type="common">Black yeast</name>
    <name type="synonym">Cladosporium werneckii</name>
    <dbReference type="NCBI Taxonomy" id="91943"/>
    <lineage>
        <taxon>Eukaryota</taxon>
        <taxon>Fungi</taxon>
        <taxon>Dikarya</taxon>
        <taxon>Ascomycota</taxon>
        <taxon>Pezizomycotina</taxon>
        <taxon>Dothideomycetes</taxon>
        <taxon>Dothideomycetidae</taxon>
        <taxon>Mycosphaerellales</taxon>
        <taxon>Teratosphaeriaceae</taxon>
        <taxon>Hortaea</taxon>
    </lineage>
</organism>
<protein>
    <recommendedName>
        <fullName evidence="13">AAA+ ATPase domain-containing protein</fullName>
    </recommendedName>
</protein>
<feature type="domain" description="AAA+ ATPase" evidence="13">
    <location>
        <begin position="276"/>
        <end position="430"/>
    </location>
</feature>
<dbReference type="PROSITE" id="PS00674">
    <property type="entry name" value="AAA"/>
    <property type="match status" value="1"/>
</dbReference>
<dbReference type="InterPro" id="IPR014851">
    <property type="entry name" value="BCS1_N"/>
</dbReference>
<dbReference type="SMART" id="SM00382">
    <property type="entry name" value="AAA"/>
    <property type="match status" value="1"/>
</dbReference>
<dbReference type="Pfam" id="PF00004">
    <property type="entry name" value="AAA"/>
    <property type="match status" value="1"/>
</dbReference>
<gene>
    <name evidence="14" type="ORF">D0861_02512</name>
</gene>
<dbReference type="AlphaFoldDB" id="A0A3M7FUH2"/>
<proteinExistence type="inferred from homology"/>
<dbReference type="VEuPathDB" id="FungiDB:BTJ68_13758"/>
<dbReference type="InterPro" id="IPR003593">
    <property type="entry name" value="AAA+_ATPase"/>
</dbReference>
<evidence type="ECO:0000256" key="2">
    <source>
        <dbReference type="ARBA" id="ARBA00007448"/>
    </source>
</evidence>
<evidence type="ECO:0000256" key="9">
    <source>
        <dbReference type="ARBA" id="ARBA00023128"/>
    </source>
</evidence>
<comment type="similarity">
    <text evidence="2">Belongs to the AAA ATPase family. BCS1 subfamily.</text>
</comment>
<keyword evidence="9" id="KW-0496">Mitochondrion</keyword>
<accession>A0A3M7FUH2</accession>
<keyword evidence="5" id="KW-0999">Mitochondrion inner membrane</keyword>
<keyword evidence="10" id="KW-0472">Membrane</keyword>
<evidence type="ECO:0000256" key="4">
    <source>
        <dbReference type="ARBA" id="ARBA00022741"/>
    </source>
</evidence>
<dbReference type="Pfam" id="PF25426">
    <property type="entry name" value="AAA_lid_BCS1"/>
    <property type="match status" value="1"/>
</dbReference>
<dbReference type="Gene3D" id="3.40.50.300">
    <property type="entry name" value="P-loop containing nucleotide triphosphate hydrolases"/>
    <property type="match status" value="1"/>
</dbReference>
<dbReference type="InterPro" id="IPR027417">
    <property type="entry name" value="P-loop_NTPase"/>
</dbReference>
<sequence length="568" mass="64023">MPTQSLTKSSLRRLRALYLLLYNATRAMEGRSPVDVLVQFSNFMLNTGPFLHTVISTITPWALLITAITEHKWVCEAFGAITGTINSFFLSQVVIDSNAPLHRLLLRFLASETLTERVRTLRLDGLAWEEWDPEEHYDPKSKGKMAFAPDAGSYSFYFEGHRLNFERRITQVDTFKGAIQDHILISCMNPFAGPSVIKRFLDHVLEKSATERRSKTTMWRPERTGWKWYGEGVSRHARDLTAVELEQGTKESLVKDVEAYLHARTRNYYINRGIPWRRGFLFWGPPGTGKTSFTTALAGHFELDIYLIGLSSSTLDDQRLESLFAALPGRCIVLFEDIDSAGIRRGDMCSVKRAMAKGENGSDMRTDEEGNPLEIDPVGVTLAGLLNVLDGVDSVEGRIVIMTSNNPNSLDEALVRRGRIDRKIEFRFASRSVSAALFKRVYCKSQEELLPGEAPLDEAEMHPLANEFASSLPENALTPAEVLGFLLDNRTDPKAAVAGMPAHAREVVKRRAQGLNVARQEEEEQQEEPQDEPPTFLMKAALAQWTLWSTLKSQSRRQQAVRDIFLFP</sequence>
<dbReference type="Proteomes" id="UP000268823">
    <property type="component" value="Unassembled WGS sequence"/>
</dbReference>
<comment type="subcellular location">
    <subcellularLocation>
        <location evidence="1">Mitochondrion inner membrane</location>
        <topology evidence="1">Single-pass membrane protein</topology>
    </subcellularLocation>
</comment>
<dbReference type="GO" id="GO:0016887">
    <property type="term" value="F:ATP hydrolysis activity"/>
    <property type="evidence" value="ECO:0007669"/>
    <property type="project" value="InterPro"/>
</dbReference>
<reference evidence="14 15" key="1">
    <citation type="journal article" date="2018" name="BMC Genomics">
        <title>Genomic evidence for intraspecific hybridization in a clonal and extremely halotolerant yeast.</title>
        <authorList>
            <person name="Gostincar C."/>
            <person name="Stajich J.E."/>
            <person name="Zupancic J."/>
            <person name="Zalar P."/>
            <person name="Gunde-Cimerman N."/>
        </authorList>
    </citation>
    <scope>NUCLEOTIDE SEQUENCE [LARGE SCALE GENOMIC DNA]</scope>
    <source>
        <strain evidence="14 15">EXF-2788</strain>
    </source>
</reference>
<name>A0A3M7FUH2_HORWE</name>
<comment type="caution">
    <text evidence="14">The sequence shown here is derived from an EMBL/GenBank/DDBJ whole genome shotgun (WGS) entry which is preliminary data.</text>
</comment>
<keyword evidence="4 12" id="KW-0547">Nucleotide-binding</keyword>
<dbReference type="PRINTS" id="PR00300">
    <property type="entry name" value="CLPPROTEASEA"/>
</dbReference>
<dbReference type="InterPro" id="IPR050747">
    <property type="entry name" value="Mitochondrial_chaperone_BCS1"/>
</dbReference>
<evidence type="ECO:0000256" key="8">
    <source>
        <dbReference type="ARBA" id="ARBA00022989"/>
    </source>
</evidence>
<evidence type="ECO:0000256" key="12">
    <source>
        <dbReference type="RuleBase" id="RU003651"/>
    </source>
</evidence>
<evidence type="ECO:0000259" key="13">
    <source>
        <dbReference type="SMART" id="SM00382"/>
    </source>
</evidence>
<evidence type="ECO:0000313" key="14">
    <source>
        <dbReference type="EMBL" id="RMY92413.1"/>
    </source>
</evidence>